<organism evidence="1 2">
    <name type="scientific">Aspergillus uvarum CBS 121591</name>
    <dbReference type="NCBI Taxonomy" id="1448315"/>
    <lineage>
        <taxon>Eukaryota</taxon>
        <taxon>Fungi</taxon>
        <taxon>Dikarya</taxon>
        <taxon>Ascomycota</taxon>
        <taxon>Pezizomycotina</taxon>
        <taxon>Eurotiomycetes</taxon>
        <taxon>Eurotiomycetidae</taxon>
        <taxon>Eurotiales</taxon>
        <taxon>Aspergillaceae</taxon>
        <taxon>Aspergillus</taxon>
        <taxon>Aspergillus subgen. Circumdati</taxon>
    </lineage>
</organism>
<reference evidence="1 2" key="1">
    <citation type="submission" date="2016-12" db="EMBL/GenBank/DDBJ databases">
        <title>The genomes of Aspergillus section Nigri reveals drivers in fungal speciation.</title>
        <authorList>
            <consortium name="DOE Joint Genome Institute"/>
            <person name="Vesth T.C."/>
            <person name="Nybo J."/>
            <person name="Theobald S."/>
            <person name="Brandl J."/>
            <person name="Frisvad J.C."/>
            <person name="Nielsen K.F."/>
            <person name="Lyhne E.K."/>
            <person name="Kogle M.E."/>
            <person name="Kuo A."/>
            <person name="Riley R."/>
            <person name="Clum A."/>
            <person name="Nolan M."/>
            <person name="Lipzen A."/>
            <person name="Salamov A."/>
            <person name="Henrissat B."/>
            <person name="Wiebenga A."/>
            <person name="De Vries R.P."/>
            <person name="Grigoriev I.V."/>
            <person name="Mortensen U.H."/>
            <person name="Andersen M.R."/>
            <person name="Baker S.E."/>
        </authorList>
    </citation>
    <scope>NUCLEOTIDE SEQUENCE [LARGE SCALE GENOMIC DNA]</scope>
    <source>
        <strain evidence="1 2">CBS 121591</strain>
    </source>
</reference>
<dbReference type="VEuPathDB" id="FungiDB:BO82DRAFT_124042"/>
<proteinExistence type="predicted"/>
<name>A0A319C7P7_9EURO</name>
<dbReference type="Proteomes" id="UP000248340">
    <property type="component" value="Unassembled WGS sequence"/>
</dbReference>
<dbReference type="GeneID" id="37132648"/>
<dbReference type="AlphaFoldDB" id="A0A319C7P7"/>
<protein>
    <submittedName>
        <fullName evidence="1">Uncharacterized protein</fullName>
    </submittedName>
</protein>
<dbReference type="RefSeq" id="XP_025490027.1">
    <property type="nucleotide sequence ID" value="XM_025629907.1"/>
</dbReference>
<sequence length="149" mass="16670">MVMSIADGEIDIDKTKVIDKSSPWMACFQQPSMHLTSPGPPRPPILPRPSMHLFYIHAYRYRLEKALPPAESTGQPPERADQPDRIKTTCSFLNSSCFSGILYRCRDVAHYGTRGRLCSQHSTYAPCMSTGTEDVRTLLSAVALDIRDP</sequence>
<accession>A0A319C7P7</accession>
<keyword evidence="2" id="KW-1185">Reference proteome</keyword>
<dbReference type="EMBL" id="KZ821715">
    <property type="protein sequence ID" value="PYH79827.1"/>
    <property type="molecule type" value="Genomic_DNA"/>
</dbReference>
<evidence type="ECO:0000313" key="2">
    <source>
        <dbReference type="Proteomes" id="UP000248340"/>
    </source>
</evidence>
<evidence type="ECO:0000313" key="1">
    <source>
        <dbReference type="EMBL" id="PYH79827.1"/>
    </source>
</evidence>
<gene>
    <name evidence="1" type="ORF">BO82DRAFT_124042</name>
</gene>